<gene>
    <name evidence="7" type="primary">mltG</name>
    <name evidence="8" type="ORF">B1sIIB91_02765</name>
</gene>
<keyword evidence="5 7" id="KW-0456">Lyase</keyword>
<dbReference type="EMBL" id="CP016779">
    <property type="protein sequence ID" value="ASY23836.1"/>
    <property type="molecule type" value="Genomic_DNA"/>
</dbReference>
<dbReference type="GO" id="GO:0008932">
    <property type="term" value="F:lytic endotransglycosylase activity"/>
    <property type="evidence" value="ECO:0007669"/>
    <property type="project" value="UniProtKB-UniRule"/>
</dbReference>
<keyword evidence="2 7" id="KW-0812">Transmembrane</keyword>
<dbReference type="GO" id="GO:0005886">
    <property type="term" value="C:plasma membrane"/>
    <property type="evidence" value="ECO:0007669"/>
    <property type="project" value="UniProtKB-UniRule"/>
</dbReference>
<dbReference type="HAMAP" id="MF_02065">
    <property type="entry name" value="MltG"/>
    <property type="match status" value="1"/>
</dbReference>
<dbReference type="Pfam" id="PF02618">
    <property type="entry name" value="YceG"/>
    <property type="match status" value="1"/>
</dbReference>
<keyword evidence="9" id="KW-1185">Reference proteome</keyword>
<dbReference type="Proteomes" id="UP000217210">
    <property type="component" value="Chromosome"/>
</dbReference>
<comment type="function">
    <text evidence="7">Functions as a peptidoglycan terminase that cleaves nascent peptidoglycan strands endolytically to terminate their elongation.</text>
</comment>
<dbReference type="KEGG" id="nab:B1sIIB91_02765"/>
<dbReference type="PANTHER" id="PTHR30518">
    <property type="entry name" value="ENDOLYTIC MUREIN TRANSGLYCOSYLASE"/>
    <property type="match status" value="1"/>
</dbReference>
<keyword evidence="3 7" id="KW-1133">Transmembrane helix</keyword>
<evidence type="ECO:0000256" key="1">
    <source>
        <dbReference type="ARBA" id="ARBA00022475"/>
    </source>
</evidence>
<sequence>MRRLIGMLLGCVTFSISAVFIHNAFLLNDYRATTSDQKVEIFIEPGDSGTEIAQKLYKSGVIKVSKVFYKIAINEKRAKSISPGVHEIDLKISSRAAFEQLLDGKRNRGLFGFNEGLRKNEILDLLSKSNLVEGVLSKDVKPDKKYNTNNLEGFLFPAQYAFIPGLSTDNAVQQMVDRFNLAAKASKIDQGYSGFTPYELLTIASMLQAEGDEQDFSKIARVIYNRLKVGMPLQINATIDYAMNLRGKIRLPYKLLEIKSPYNTYRYRGLPPGPIGNPGQAALEAAVNPANGQWLYYVTVKPSDTRFTKSYDEFLVWVSEFKKNEKAGLFND</sequence>
<evidence type="ECO:0000256" key="2">
    <source>
        <dbReference type="ARBA" id="ARBA00022692"/>
    </source>
</evidence>
<evidence type="ECO:0000256" key="6">
    <source>
        <dbReference type="ARBA" id="ARBA00023316"/>
    </source>
</evidence>
<dbReference type="PANTHER" id="PTHR30518:SF2">
    <property type="entry name" value="ENDOLYTIC MUREIN TRANSGLYCOSYLASE"/>
    <property type="match status" value="1"/>
</dbReference>
<dbReference type="AlphaFoldDB" id="A0A249L4D4"/>
<evidence type="ECO:0000256" key="7">
    <source>
        <dbReference type="HAMAP-Rule" id="MF_02065"/>
    </source>
</evidence>
<dbReference type="GO" id="GO:0071555">
    <property type="term" value="P:cell wall organization"/>
    <property type="evidence" value="ECO:0007669"/>
    <property type="project" value="UniProtKB-KW"/>
</dbReference>
<keyword evidence="4 7" id="KW-0472">Membrane</keyword>
<evidence type="ECO:0000256" key="5">
    <source>
        <dbReference type="ARBA" id="ARBA00023239"/>
    </source>
</evidence>
<dbReference type="GO" id="GO:0009252">
    <property type="term" value="P:peptidoglycan biosynthetic process"/>
    <property type="evidence" value="ECO:0007669"/>
    <property type="project" value="UniProtKB-UniRule"/>
</dbReference>
<keyword evidence="6 7" id="KW-0961">Cell wall biogenesis/degradation</keyword>
<organism evidence="8 9">
    <name type="scientific">Candidatus Nanopelagicus abundans</name>
    <dbReference type="NCBI Taxonomy" id="1884916"/>
    <lineage>
        <taxon>Bacteria</taxon>
        <taxon>Bacillati</taxon>
        <taxon>Actinomycetota</taxon>
        <taxon>Actinomycetes</taxon>
        <taxon>Candidatus Nanopelagicales</taxon>
        <taxon>Candidatus Nanopelagicaceae</taxon>
        <taxon>Candidatus Nanopelagicus</taxon>
    </lineage>
</organism>
<dbReference type="Gene3D" id="3.30.1490.480">
    <property type="entry name" value="Endolytic murein transglycosylase"/>
    <property type="match status" value="1"/>
</dbReference>
<proteinExistence type="inferred from homology"/>
<protein>
    <recommendedName>
        <fullName evidence="7">Endolytic murein transglycosylase</fullName>
        <ecNumber evidence="7">4.2.2.29</ecNumber>
    </recommendedName>
    <alternativeName>
        <fullName evidence="7">Peptidoglycan lytic transglycosylase</fullName>
    </alternativeName>
    <alternativeName>
        <fullName evidence="7">Peptidoglycan polymerization terminase</fullName>
    </alternativeName>
</protein>
<dbReference type="InterPro" id="IPR003770">
    <property type="entry name" value="MLTG-like"/>
</dbReference>
<comment type="similarity">
    <text evidence="7">Belongs to the transglycosylase MltG family.</text>
</comment>
<evidence type="ECO:0000256" key="4">
    <source>
        <dbReference type="ARBA" id="ARBA00023136"/>
    </source>
</evidence>
<dbReference type="EC" id="4.2.2.29" evidence="7"/>
<dbReference type="RefSeq" id="WP_223298619.1">
    <property type="nucleotide sequence ID" value="NZ_CP016779.1"/>
</dbReference>
<evidence type="ECO:0000256" key="3">
    <source>
        <dbReference type="ARBA" id="ARBA00022989"/>
    </source>
</evidence>
<accession>A0A249L4D4</accession>
<name>A0A249L4D4_9ACTN</name>
<reference evidence="8 9" key="1">
    <citation type="submission" date="2016-07" db="EMBL/GenBank/DDBJ databases">
        <title>High microdiversification within the ubiquitous acI lineage of Actinobacteria.</title>
        <authorList>
            <person name="Neuenschwander S.M."/>
            <person name="Salcher M."/>
            <person name="Ghai R."/>
            <person name="Pernthaler J."/>
        </authorList>
    </citation>
    <scope>NUCLEOTIDE SEQUENCE [LARGE SCALE GENOMIC DNA]</scope>
    <source>
        <strain evidence="8">MMS-IIB-91</strain>
    </source>
</reference>
<keyword evidence="1 7" id="KW-1003">Cell membrane</keyword>
<evidence type="ECO:0000313" key="9">
    <source>
        <dbReference type="Proteomes" id="UP000217210"/>
    </source>
</evidence>
<evidence type="ECO:0000313" key="8">
    <source>
        <dbReference type="EMBL" id="ASY23836.1"/>
    </source>
</evidence>
<dbReference type="NCBIfam" id="TIGR00247">
    <property type="entry name" value="endolytic transglycosylase MltG"/>
    <property type="match status" value="1"/>
</dbReference>
<comment type="catalytic activity">
    <reaction evidence="7">
        <text>a peptidoglycan chain = a peptidoglycan chain with N-acetyl-1,6-anhydromuramyl-[peptide] at the reducing end + a peptidoglycan chain with N-acetylglucosamine at the non-reducing end.</text>
        <dbReference type="EC" id="4.2.2.29"/>
    </reaction>
</comment>
<feature type="site" description="Important for catalytic activity" evidence="7">
    <location>
        <position position="210"/>
    </location>
</feature>